<feature type="domain" description="Fe2OG dioxygenase" evidence="7">
    <location>
        <begin position="391"/>
        <end position="502"/>
    </location>
</feature>
<gene>
    <name evidence="8" type="ORF">SEMRO_80_G042910.1</name>
</gene>
<dbReference type="SMART" id="SM00702">
    <property type="entry name" value="P4Hc"/>
    <property type="match status" value="1"/>
</dbReference>
<dbReference type="InterPro" id="IPR045054">
    <property type="entry name" value="P4HA-like"/>
</dbReference>
<accession>A0A9N8H340</accession>
<dbReference type="GO" id="GO:0005783">
    <property type="term" value="C:endoplasmic reticulum"/>
    <property type="evidence" value="ECO:0007669"/>
    <property type="project" value="TreeGrafter"/>
</dbReference>
<protein>
    <submittedName>
        <fullName evidence="8">Probable prolyl 4-hydroxylase</fullName>
    </submittedName>
</protein>
<dbReference type="GO" id="GO:0005506">
    <property type="term" value="F:iron ion binding"/>
    <property type="evidence" value="ECO:0007669"/>
    <property type="project" value="InterPro"/>
</dbReference>
<dbReference type="PROSITE" id="PS51471">
    <property type="entry name" value="FE2OG_OXY"/>
    <property type="match status" value="1"/>
</dbReference>
<evidence type="ECO:0000259" key="7">
    <source>
        <dbReference type="PROSITE" id="PS51471"/>
    </source>
</evidence>
<reference evidence="8" key="1">
    <citation type="submission" date="2020-06" db="EMBL/GenBank/DDBJ databases">
        <authorList>
            <consortium name="Plant Systems Biology data submission"/>
        </authorList>
    </citation>
    <scope>NUCLEOTIDE SEQUENCE</scope>
    <source>
        <strain evidence="8">D6</strain>
    </source>
</reference>
<keyword evidence="4" id="KW-0560">Oxidoreductase</keyword>
<dbReference type="Gene3D" id="2.60.120.620">
    <property type="entry name" value="q2cbj1_9rhob like domain"/>
    <property type="match status" value="1"/>
</dbReference>
<keyword evidence="5" id="KW-0408">Iron</keyword>
<sequence>MFLHVTVLLLVLSLAPCLDAESTTTTCSLDQQNRDAHQRRDPCLQEMQYNISGTQGSFWAYVEPDVNTMYNGNPPASTKVEFPKFNGFSVKFINMSNKRLILKWVPFDKNQPPVQMSVMLPFHEAGTASFPGHNFILTDEYDTEYHRFVIGDSPAEANLQVYDPYRVEGPEDPVATERTLQQVLAPHERQQYDQLRDTLLFHEQYQQFTGRSYLANYLRDPPRHFIWPVTHFGQQFWVTTPETHFTQLPPAQLLNPVTTDDTARHQNPVLTDYRDRDSQLNMTLTVLSVAPRVLEIPNFLSATEIQHILQIATGMELSRSTVGNSEKDLQKRQAAEVKTDTRTSFNSWLKREKSPVIDAIYRRAADLMRIDEALFREHTDSNDELKKKKSLAEQLQLVHYDPGQEYTAHHDFGYRDLKKNQKARFSTLLLYLNHEGLEAGETTFPRWRNAETFLPLKVKPQAGKAVLFYSQLPDGNFDDYSQHSAAPPTKGEKWLINLWTWSPYMDDDE</sequence>
<comment type="caution">
    <text evidence="8">The sequence shown here is derived from an EMBL/GenBank/DDBJ whole genome shotgun (WGS) entry which is preliminary data.</text>
</comment>
<keyword evidence="2" id="KW-0479">Metal-binding</keyword>
<keyword evidence="9" id="KW-1185">Reference proteome</keyword>
<dbReference type="AlphaFoldDB" id="A0A9N8H340"/>
<feature type="signal peptide" evidence="6">
    <location>
        <begin position="1"/>
        <end position="20"/>
    </location>
</feature>
<dbReference type="Pfam" id="PF13640">
    <property type="entry name" value="2OG-FeII_Oxy_3"/>
    <property type="match status" value="1"/>
</dbReference>
<dbReference type="PANTHER" id="PTHR10869:SF226">
    <property type="entry name" value="PROLYL 4-HYDROXYLASE ALPHA SUBUNIT DOMAIN-CONTAINING PROTEIN"/>
    <property type="match status" value="1"/>
</dbReference>
<dbReference type="GO" id="GO:0004656">
    <property type="term" value="F:procollagen-proline 4-dioxygenase activity"/>
    <property type="evidence" value="ECO:0007669"/>
    <property type="project" value="TreeGrafter"/>
</dbReference>
<feature type="chain" id="PRO_5040218224" evidence="6">
    <location>
        <begin position="21"/>
        <end position="509"/>
    </location>
</feature>
<dbReference type="EMBL" id="CAICTM010000079">
    <property type="protein sequence ID" value="CAB9500258.1"/>
    <property type="molecule type" value="Genomic_DNA"/>
</dbReference>
<proteinExistence type="predicted"/>
<evidence type="ECO:0000313" key="8">
    <source>
        <dbReference type="EMBL" id="CAB9500258.1"/>
    </source>
</evidence>
<evidence type="ECO:0000256" key="5">
    <source>
        <dbReference type="ARBA" id="ARBA00023004"/>
    </source>
</evidence>
<evidence type="ECO:0000313" key="9">
    <source>
        <dbReference type="Proteomes" id="UP001153069"/>
    </source>
</evidence>
<dbReference type="Proteomes" id="UP001153069">
    <property type="component" value="Unassembled WGS sequence"/>
</dbReference>
<organism evidence="8 9">
    <name type="scientific">Seminavis robusta</name>
    <dbReference type="NCBI Taxonomy" id="568900"/>
    <lineage>
        <taxon>Eukaryota</taxon>
        <taxon>Sar</taxon>
        <taxon>Stramenopiles</taxon>
        <taxon>Ochrophyta</taxon>
        <taxon>Bacillariophyta</taxon>
        <taxon>Bacillariophyceae</taxon>
        <taxon>Bacillariophycidae</taxon>
        <taxon>Naviculales</taxon>
        <taxon>Naviculaceae</taxon>
        <taxon>Seminavis</taxon>
    </lineage>
</organism>
<evidence type="ECO:0000256" key="1">
    <source>
        <dbReference type="ARBA" id="ARBA00001961"/>
    </source>
</evidence>
<evidence type="ECO:0000256" key="3">
    <source>
        <dbReference type="ARBA" id="ARBA00022964"/>
    </source>
</evidence>
<dbReference type="GO" id="GO:0031418">
    <property type="term" value="F:L-ascorbic acid binding"/>
    <property type="evidence" value="ECO:0007669"/>
    <property type="project" value="InterPro"/>
</dbReference>
<keyword evidence="6" id="KW-0732">Signal</keyword>
<keyword evidence="3" id="KW-0223">Dioxygenase</keyword>
<dbReference type="OrthoDB" id="420380at2759"/>
<evidence type="ECO:0000256" key="6">
    <source>
        <dbReference type="SAM" id="SignalP"/>
    </source>
</evidence>
<evidence type="ECO:0000256" key="4">
    <source>
        <dbReference type="ARBA" id="ARBA00023002"/>
    </source>
</evidence>
<dbReference type="InterPro" id="IPR005123">
    <property type="entry name" value="Oxoglu/Fe-dep_dioxygenase_dom"/>
</dbReference>
<dbReference type="InterPro" id="IPR044862">
    <property type="entry name" value="Pro_4_hyd_alph_FE2OG_OXY"/>
</dbReference>
<dbReference type="PANTHER" id="PTHR10869">
    <property type="entry name" value="PROLYL 4-HYDROXYLASE ALPHA SUBUNIT"/>
    <property type="match status" value="1"/>
</dbReference>
<comment type="cofactor">
    <cofactor evidence="1">
        <name>L-ascorbate</name>
        <dbReference type="ChEBI" id="CHEBI:38290"/>
    </cofactor>
</comment>
<evidence type="ECO:0000256" key="2">
    <source>
        <dbReference type="ARBA" id="ARBA00022723"/>
    </source>
</evidence>
<name>A0A9N8H340_9STRA</name>
<dbReference type="InterPro" id="IPR006620">
    <property type="entry name" value="Pro_4_hyd_alph"/>
</dbReference>